<sequence>MLTIFGIVIGLSALGLNSLFDDSFGASTPVNVRTENLTDKNLKIYSIAFWDNEWNGKGNYVTFDKNLKPNKTSDFWFENDGTTEFWLVAKNARGEINYLNVVTDKESEFDFKITENKNIDQDKIAIAKELTFKTDKSEQMKSFAFWTNIILIGLLILSLIKIKASVQHRL</sequence>
<reference evidence="3" key="1">
    <citation type="journal article" date="2019" name="Int. J. Syst. Evol. Microbiol.">
        <title>The Global Catalogue of Microorganisms (GCM) 10K type strain sequencing project: providing services to taxonomists for standard genome sequencing and annotation.</title>
        <authorList>
            <consortium name="The Broad Institute Genomics Platform"/>
            <consortium name="The Broad Institute Genome Sequencing Center for Infectious Disease"/>
            <person name="Wu L."/>
            <person name="Ma J."/>
        </authorList>
    </citation>
    <scope>NUCLEOTIDE SEQUENCE [LARGE SCALE GENOMIC DNA]</scope>
    <source>
        <strain evidence="3">JCM 17525</strain>
    </source>
</reference>
<dbReference type="EMBL" id="BAABBI010000002">
    <property type="protein sequence ID" value="GAA3786589.1"/>
    <property type="molecule type" value="Genomic_DNA"/>
</dbReference>
<evidence type="ECO:0000256" key="1">
    <source>
        <dbReference type="SAM" id="Phobius"/>
    </source>
</evidence>
<keyword evidence="1" id="KW-0472">Membrane</keyword>
<evidence type="ECO:0000313" key="2">
    <source>
        <dbReference type="EMBL" id="GAA3786589.1"/>
    </source>
</evidence>
<dbReference type="Proteomes" id="UP001501456">
    <property type="component" value="Unassembled WGS sequence"/>
</dbReference>
<feature type="transmembrane region" description="Helical" evidence="1">
    <location>
        <begin position="143"/>
        <end position="160"/>
    </location>
</feature>
<protein>
    <submittedName>
        <fullName evidence="2">Uncharacterized protein</fullName>
    </submittedName>
</protein>
<keyword evidence="1" id="KW-0812">Transmembrane</keyword>
<gene>
    <name evidence="2" type="ORF">GCM10022271_18940</name>
</gene>
<comment type="caution">
    <text evidence="2">The sequence shown here is derived from an EMBL/GenBank/DDBJ whole genome shotgun (WGS) entry which is preliminary data.</text>
</comment>
<organism evidence="2 3">
    <name type="scientific">Corallibacter vietnamensis</name>
    <dbReference type="NCBI Taxonomy" id="904130"/>
    <lineage>
        <taxon>Bacteria</taxon>
        <taxon>Pseudomonadati</taxon>
        <taxon>Bacteroidota</taxon>
        <taxon>Flavobacteriia</taxon>
        <taxon>Flavobacteriales</taxon>
        <taxon>Flavobacteriaceae</taxon>
        <taxon>Corallibacter</taxon>
    </lineage>
</organism>
<keyword evidence="1" id="KW-1133">Transmembrane helix</keyword>
<name>A0ABP7HC16_9FLAO</name>
<proteinExistence type="predicted"/>
<accession>A0ABP7HC16</accession>
<keyword evidence="3" id="KW-1185">Reference proteome</keyword>
<evidence type="ECO:0000313" key="3">
    <source>
        <dbReference type="Proteomes" id="UP001501456"/>
    </source>
</evidence>